<name>G5SR36_9BACT</name>
<dbReference type="EMBL" id="AFFY01000022">
    <property type="protein sequence ID" value="EHH00589.1"/>
    <property type="molecule type" value="Genomic_DNA"/>
</dbReference>
<dbReference type="HOGENOM" id="CLU_3293628_0_0_10"/>
<sequence length="40" mass="4661">MGGVFKASPNFLITVSIWAMRYVVGNRGWKHETYDCLKER</sequence>
<proteinExistence type="predicted"/>
<organism evidence="1 2">
    <name type="scientific">Paraprevotella clara YIT 11840</name>
    <dbReference type="NCBI Taxonomy" id="762968"/>
    <lineage>
        <taxon>Bacteria</taxon>
        <taxon>Pseudomonadati</taxon>
        <taxon>Bacteroidota</taxon>
        <taxon>Bacteroidia</taxon>
        <taxon>Bacteroidales</taxon>
        <taxon>Prevotellaceae</taxon>
        <taxon>Paraprevotella</taxon>
    </lineage>
</organism>
<reference evidence="1 2" key="1">
    <citation type="submission" date="2011-03" db="EMBL/GenBank/DDBJ databases">
        <authorList>
            <person name="Weinstock G."/>
            <person name="Sodergren E."/>
            <person name="Clifton S."/>
            <person name="Fulton L."/>
            <person name="Fulton B."/>
            <person name="Courtney L."/>
            <person name="Fronick C."/>
            <person name="Harrison M."/>
            <person name="Strong C."/>
            <person name="Farmer C."/>
            <person name="Delahaunty K."/>
            <person name="Markovic C."/>
            <person name="Hall O."/>
            <person name="Minx P."/>
            <person name="Tomlinson C."/>
            <person name="Mitreva M."/>
            <person name="Hou S."/>
            <person name="Chen J."/>
            <person name="Wollam A."/>
            <person name="Pepin K.H."/>
            <person name="Johnson M."/>
            <person name="Bhonagiri V."/>
            <person name="Zhang X."/>
            <person name="Suruliraj S."/>
            <person name="Warren W."/>
            <person name="Chinwalla A."/>
            <person name="Mardis E.R."/>
            <person name="Wilson R.K."/>
        </authorList>
    </citation>
    <scope>NUCLEOTIDE SEQUENCE [LARGE SCALE GENOMIC DNA]</scope>
    <source>
        <strain evidence="1 2">YIT 11840</strain>
    </source>
</reference>
<keyword evidence="2" id="KW-1185">Reference proteome</keyword>
<evidence type="ECO:0000313" key="1">
    <source>
        <dbReference type="EMBL" id="EHH00589.1"/>
    </source>
</evidence>
<comment type="caution">
    <text evidence="1">The sequence shown here is derived from an EMBL/GenBank/DDBJ whole genome shotgun (WGS) entry which is preliminary data.</text>
</comment>
<gene>
    <name evidence="1" type="ORF">HMPREF9441_01826</name>
</gene>
<protein>
    <submittedName>
        <fullName evidence="1">Uncharacterized protein</fullName>
    </submittedName>
</protein>
<dbReference type="Proteomes" id="UP000003598">
    <property type="component" value="Unassembled WGS sequence"/>
</dbReference>
<dbReference type="AlphaFoldDB" id="G5SR36"/>
<evidence type="ECO:0000313" key="2">
    <source>
        <dbReference type="Proteomes" id="UP000003598"/>
    </source>
</evidence>
<accession>G5SR36</accession>